<protein>
    <submittedName>
        <fullName evidence="9">Nucleoside-diphosphatase mig-23</fullName>
    </submittedName>
</protein>
<keyword evidence="6" id="KW-0472">Membrane</keyword>
<dbReference type="GO" id="GO:0016020">
    <property type="term" value="C:membrane"/>
    <property type="evidence" value="ECO:0007669"/>
    <property type="project" value="TreeGrafter"/>
</dbReference>
<reference evidence="7 8" key="2">
    <citation type="submission" date="2018-11" db="EMBL/GenBank/DDBJ databases">
        <authorList>
            <consortium name="Pathogen Informatics"/>
        </authorList>
    </citation>
    <scope>NUCLEOTIDE SEQUENCE [LARGE SCALE GENOMIC DNA]</scope>
</reference>
<name>A0A0N5CL86_THECL</name>
<reference evidence="9" key="1">
    <citation type="submission" date="2017-02" db="UniProtKB">
        <authorList>
            <consortium name="WormBaseParasite"/>
        </authorList>
    </citation>
    <scope>IDENTIFICATION</scope>
</reference>
<dbReference type="Gene3D" id="3.30.420.150">
    <property type="entry name" value="Exopolyphosphatase. Domain 2"/>
    <property type="match status" value="1"/>
</dbReference>
<gene>
    <name evidence="7" type="ORF">TCLT_LOCUS866</name>
</gene>
<evidence type="ECO:0000256" key="2">
    <source>
        <dbReference type="ARBA" id="ARBA00022801"/>
    </source>
</evidence>
<keyword evidence="4" id="KW-0547">Nucleotide-binding</keyword>
<dbReference type="GO" id="GO:0006256">
    <property type="term" value="P:UDP catabolic process"/>
    <property type="evidence" value="ECO:0007669"/>
    <property type="project" value="TreeGrafter"/>
</dbReference>
<sequence>MVLCGQAYLNNVSSGVFTSALDIGKVMSNGMLRLLVGAALLVFVIIFLFSVLPNYAATTSDETDMQWSYSVIIDAGSTGSRLFLYKYRSVNDEELIDIKPVVDKLSLRPVVKKVTPGLSSFRNKPQAAAIYIKPLLDYVIEFIPVNKRSYTSLFIFATAGMRLLPIKEQNGILQNLHQNLPSLTSVQIVPEHIKVIEGKWEGIYSWVAVNYILGRFTRNRTLLRQPTVGIIDMGGASTQIAVELNVTSENIGTTVETINLGWKDNDQTYSYRLFVTTFLGYGVNEALRKYEQKLSNDLIEENSNKSYVRDPCLPVNLLKVVTRNDGTQFSRKGVGDWDICVKNLTSLLTSTVVNSDCYSLKCFLGLVRAPSISLSDVELYGFSEYWFSLDNVLSVGGSYDFNRISSKSREFCRMKWSTILMKYRNNLYPKADDDRLRSQCFKSAWITAILHEGFSLSKTHNHFRSVFDVDGQELHWALGVLLYHMRYFPLRETVQQKLLHSNHRIVITRIPAYWMGSLYLLLGFTLWLLFKVAKRRYMRRDPSVWGYMMLSQDQLYLQP</sequence>
<keyword evidence="4" id="KW-0067">ATP-binding</keyword>
<dbReference type="PANTHER" id="PTHR11782:SF121">
    <property type="entry name" value="NUCLEOSIDE-DIPHOSPHATASE MIG-23"/>
    <property type="match status" value="1"/>
</dbReference>
<proteinExistence type="inferred from homology"/>
<dbReference type="GO" id="GO:0005524">
    <property type="term" value="F:ATP binding"/>
    <property type="evidence" value="ECO:0007669"/>
    <property type="project" value="UniProtKB-KW"/>
</dbReference>
<feature type="transmembrane region" description="Helical" evidence="6">
    <location>
        <begin position="512"/>
        <end position="530"/>
    </location>
</feature>
<evidence type="ECO:0000313" key="9">
    <source>
        <dbReference type="WBParaSite" id="TCLT_0000086501-mRNA-1"/>
    </source>
</evidence>
<dbReference type="EMBL" id="UYYF01000080">
    <property type="protein sequence ID" value="VDM96014.1"/>
    <property type="molecule type" value="Genomic_DNA"/>
</dbReference>
<evidence type="ECO:0000256" key="1">
    <source>
        <dbReference type="ARBA" id="ARBA00009283"/>
    </source>
</evidence>
<organism evidence="9">
    <name type="scientific">Thelazia callipaeda</name>
    <name type="common">Oriental eyeworm</name>
    <name type="synonym">Parasitic nematode</name>
    <dbReference type="NCBI Taxonomy" id="103827"/>
    <lineage>
        <taxon>Eukaryota</taxon>
        <taxon>Metazoa</taxon>
        <taxon>Ecdysozoa</taxon>
        <taxon>Nematoda</taxon>
        <taxon>Chromadorea</taxon>
        <taxon>Rhabditida</taxon>
        <taxon>Spirurina</taxon>
        <taxon>Spiruromorpha</taxon>
        <taxon>Thelazioidea</taxon>
        <taxon>Thelaziidae</taxon>
        <taxon>Thelazia</taxon>
    </lineage>
</organism>
<comment type="similarity">
    <text evidence="1 5">Belongs to the GDA1/CD39 NTPase family.</text>
</comment>
<dbReference type="GO" id="GO:0005794">
    <property type="term" value="C:Golgi apparatus"/>
    <property type="evidence" value="ECO:0007669"/>
    <property type="project" value="TreeGrafter"/>
</dbReference>
<feature type="active site" description="Proton acceptor" evidence="3">
    <location>
        <position position="201"/>
    </location>
</feature>
<dbReference type="PROSITE" id="PS01238">
    <property type="entry name" value="GDA1_CD39_NTPASE"/>
    <property type="match status" value="1"/>
</dbReference>
<evidence type="ECO:0000313" key="8">
    <source>
        <dbReference type="Proteomes" id="UP000276776"/>
    </source>
</evidence>
<dbReference type="WBParaSite" id="TCLT_0000086501-mRNA-1">
    <property type="protein sequence ID" value="TCLT_0000086501-mRNA-1"/>
    <property type="gene ID" value="TCLT_0000086501"/>
</dbReference>
<dbReference type="AlphaFoldDB" id="A0A0N5CL86"/>
<feature type="binding site" evidence="4">
    <location>
        <begin position="235"/>
        <end position="239"/>
    </location>
    <ligand>
        <name>ATP</name>
        <dbReference type="ChEBI" id="CHEBI:30616"/>
    </ligand>
</feature>
<dbReference type="OMA" id="ENPFHRH"/>
<keyword evidence="8" id="KW-1185">Reference proteome</keyword>
<keyword evidence="2 5" id="KW-0378">Hydrolase</keyword>
<dbReference type="PANTHER" id="PTHR11782">
    <property type="entry name" value="ADENOSINE/GUANOSINE DIPHOSPHATASE"/>
    <property type="match status" value="1"/>
</dbReference>
<dbReference type="Proteomes" id="UP000276776">
    <property type="component" value="Unassembled WGS sequence"/>
</dbReference>
<dbReference type="GO" id="GO:0046036">
    <property type="term" value="P:CTP metabolic process"/>
    <property type="evidence" value="ECO:0007669"/>
    <property type="project" value="TreeGrafter"/>
</dbReference>
<evidence type="ECO:0000256" key="3">
    <source>
        <dbReference type="PIRSR" id="PIRSR600407-1"/>
    </source>
</evidence>
<keyword evidence="6" id="KW-0812">Transmembrane</keyword>
<dbReference type="Gene3D" id="3.30.420.40">
    <property type="match status" value="1"/>
</dbReference>
<dbReference type="GO" id="GO:0045134">
    <property type="term" value="F:UDP phosphatase activity"/>
    <property type="evidence" value="ECO:0007669"/>
    <property type="project" value="TreeGrafter"/>
</dbReference>
<evidence type="ECO:0000256" key="6">
    <source>
        <dbReference type="SAM" id="Phobius"/>
    </source>
</evidence>
<dbReference type="Pfam" id="PF01150">
    <property type="entry name" value="GDA1_CD39"/>
    <property type="match status" value="1"/>
</dbReference>
<dbReference type="STRING" id="103827.A0A0N5CL86"/>
<evidence type="ECO:0000313" key="7">
    <source>
        <dbReference type="EMBL" id="VDM96014.1"/>
    </source>
</evidence>
<accession>A0A0N5CL86</accession>
<evidence type="ECO:0000256" key="5">
    <source>
        <dbReference type="RuleBase" id="RU003833"/>
    </source>
</evidence>
<keyword evidence="6" id="KW-1133">Transmembrane helix</keyword>
<dbReference type="InterPro" id="IPR000407">
    <property type="entry name" value="GDA1_CD39_NTPase"/>
</dbReference>
<dbReference type="GO" id="GO:0004382">
    <property type="term" value="F:GDP phosphatase activity"/>
    <property type="evidence" value="ECO:0007669"/>
    <property type="project" value="TreeGrafter"/>
</dbReference>
<feature type="transmembrane region" description="Helical" evidence="6">
    <location>
        <begin position="34"/>
        <end position="56"/>
    </location>
</feature>
<dbReference type="OrthoDB" id="6372431at2759"/>
<dbReference type="GO" id="GO:0017111">
    <property type="term" value="F:ribonucleoside triphosphate phosphatase activity"/>
    <property type="evidence" value="ECO:0007669"/>
    <property type="project" value="TreeGrafter"/>
</dbReference>
<evidence type="ECO:0000256" key="4">
    <source>
        <dbReference type="PIRSR" id="PIRSR600407-2"/>
    </source>
</evidence>